<keyword evidence="2" id="KW-1185">Reference proteome</keyword>
<evidence type="ECO:0000313" key="1">
    <source>
        <dbReference type="EMBL" id="BFG05824.1"/>
    </source>
</evidence>
<protein>
    <submittedName>
        <fullName evidence="1">Uncharacterized protein</fullName>
    </submittedName>
</protein>
<feature type="non-terminal residue" evidence="1">
    <location>
        <position position="1"/>
    </location>
</feature>
<dbReference type="EMBL" id="AP029267">
    <property type="protein sequence ID" value="BFG05824.1"/>
    <property type="molecule type" value="Genomic_DNA"/>
</dbReference>
<proteinExistence type="predicted"/>
<dbReference type="Proteomes" id="UP001500889">
    <property type="component" value="Chromosome E"/>
</dbReference>
<gene>
    <name evidence="1" type="ORF">DMAD_04469</name>
</gene>
<reference evidence="1 2" key="1">
    <citation type="submission" date="2024-02" db="EMBL/GenBank/DDBJ databases">
        <title>A chromosome-level genome assembly of Drosophila madeirensis, a fruit fly species endemic to Madeira island.</title>
        <authorList>
            <person name="Tomihara K."/>
            <person name="Llopart A."/>
            <person name="Yamamoto D."/>
        </authorList>
    </citation>
    <scope>NUCLEOTIDE SEQUENCE [LARGE SCALE GENOMIC DNA]</scope>
    <source>
        <strain evidence="1 2">RF1</strain>
    </source>
</reference>
<accession>A0AAU9GCJ7</accession>
<name>A0AAU9GCJ7_DROMD</name>
<evidence type="ECO:0000313" key="2">
    <source>
        <dbReference type="Proteomes" id="UP001500889"/>
    </source>
</evidence>
<sequence>LGAERTTIV</sequence>
<organism evidence="1 2">
    <name type="scientific">Drosophila madeirensis</name>
    <name type="common">Fruit fly</name>
    <dbReference type="NCBI Taxonomy" id="30013"/>
    <lineage>
        <taxon>Eukaryota</taxon>
        <taxon>Metazoa</taxon>
        <taxon>Ecdysozoa</taxon>
        <taxon>Arthropoda</taxon>
        <taxon>Hexapoda</taxon>
        <taxon>Insecta</taxon>
        <taxon>Pterygota</taxon>
        <taxon>Neoptera</taxon>
        <taxon>Endopterygota</taxon>
        <taxon>Diptera</taxon>
        <taxon>Brachycera</taxon>
        <taxon>Muscomorpha</taxon>
        <taxon>Ephydroidea</taxon>
        <taxon>Drosophilidae</taxon>
        <taxon>Drosophila</taxon>
        <taxon>Sophophora</taxon>
    </lineage>
</organism>